<protein>
    <submittedName>
        <fullName evidence="3">Thioesterase</fullName>
    </submittedName>
</protein>
<dbReference type="Proteomes" id="UP000448867">
    <property type="component" value="Unassembled WGS sequence"/>
</dbReference>
<dbReference type="Pfam" id="PF22636">
    <property type="entry name" value="FlK"/>
    <property type="match status" value="1"/>
</dbReference>
<dbReference type="InterPro" id="IPR025540">
    <property type="entry name" value="FlK"/>
</dbReference>
<feature type="active site" evidence="1">
    <location>
        <position position="44"/>
    </location>
</feature>
<dbReference type="InterPro" id="IPR054485">
    <property type="entry name" value="FlK-like_dom"/>
</dbReference>
<keyword evidence="4" id="KW-1185">Reference proteome</keyword>
<evidence type="ECO:0000313" key="4">
    <source>
        <dbReference type="Proteomes" id="UP000448867"/>
    </source>
</evidence>
<proteinExistence type="predicted"/>
<comment type="caution">
    <text evidence="3">The sequence shown here is derived from an EMBL/GenBank/DDBJ whole genome shotgun (WGS) entry which is preliminary data.</text>
</comment>
<dbReference type="AlphaFoldDB" id="A0A7X2LZL9"/>
<dbReference type="InterPro" id="IPR029069">
    <property type="entry name" value="HotDog_dom_sf"/>
</dbReference>
<reference evidence="3 4" key="1">
    <citation type="submission" date="2019-11" db="EMBL/GenBank/DDBJ databases">
        <title>Bacillus lacus genome.</title>
        <authorList>
            <person name="Allen C.J."/>
            <person name="Newman J.D."/>
        </authorList>
    </citation>
    <scope>NUCLEOTIDE SEQUENCE [LARGE SCALE GENOMIC DNA]</scope>
    <source>
        <strain evidence="3 4">KCTC 33946</strain>
    </source>
</reference>
<feature type="active site" evidence="1">
    <location>
        <position position="36"/>
    </location>
</feature>
<dbReference type="SUPFAM" id="SSF54637">
    <property type="entry name" value="Thioesterase/thiol ester dehydrase-isomerase"/>
    <property type="match status" value="1"/>
</dbReference>
<dbReference type="OrthoDB" id="6902891at2"/>
<accession>A0A7X2LZL9</accession>
<sequence length="134" mass="14395">MRKGLIPGCTAELEITVTPEMFAGFEGSIIHPVYSTVSMVYHMEWASRQIILPFLEEHEEGIGSGVSVKHLAPCTEGAVVKIEAEAVSVEKSRITTSVKAVCSGITVGAGEVVQLILPKDKILELMKGADIRNS</sequence>
<gene>
    <name evidence="3" type="ORF">GJU40_06570</name>
</gene>
<evidence type="ECO:0000313" key="3">
    <source>
        <dbReference type="EMBL" id="MRX71839.1"/>
    </source>
</evidence>
<dbReference type="PANTHER" id="PTHR36934:SF1">
    <property type="entry name" value="THIOESTERASE DOMAIN-CONTAINING PROTEIN"/>
    <property type="match status" value="1"/>
</dbReference>
<dbReference type="Gene3D" id="3.10.129.10">
    <property type="entry name" value="Hotdog Thioesterase"/>
    <property type="match status" value="1"/>
</dbReference>
<feature type="domain" description="Fluoroacetyl-CoA-specific thioesterase-like" evidence="2">
    <location>
        <begin position="17"/>
        <end position="119"/>
    </location>
</feature>
<feature type="active site" evidence="1">
    <location>
        <position position="70"/>
    </location>
</feature>
<dbReference type="PANTHER" id="PTHR36934">
    <property type="entry name" value="BLR0278 PROTEIN"/>
    <property type="match status" value="1"/>
</dbReference>
<organism evidence="3 4">
    <name type="scientific">Metabacillus lacus</name>
    <dbReference type="NCBI Taxonomy" id="1983721"/>
    <lineage>
        <taxon>Bacteria</taxon>
        <taxon>Bacillati</taxon>
        <taxon>Bacillota</taxon>
        <taxon>Bacilli</taxon>
        <taxon>Bacillales</taxon>
        <taxon>Bacillaceae</taxon>
        <taxon>Metabacillus</taxon>
    </lineage>
</organism>
<name>A0A7X2LZL9_9BACI</name>
<evidence type="ECO:0000259" key="2">
    <source>
        <dbReference type="Pfam" id="PF22636"/>
    </source>
</evidence>
<dbReference type="CDD" id="cd03440">
    <property type="entry name" value="hot_dog"/>
    <property type="match status" value="1"/>
</dbReference>
<dbReference type="RefSeq" id="WP_154306978.1">
    <property type="nucleotide sequence ID" value="NZ_WKKI01000008.1"/>
</dbReference>
<dbReference type="EMBL" id="WKKI01000008">
    <property type="protein sequence ID" value="MRX71839.1"/>
    <property type="molecule type" value="Genomic_DNA"/>
</dbReference>
<evidence type="ECO:0000256" key="1">
    <source>
        <dbReference type="PIRSR" id="PIRSR014972-1"/>
    </source>
</evidence>
<dbReference type="PIRSF" id="PIRSF014972">
    <property type="entry name" value="FlK"/>
    <property type="match status" value="1"/>
</dbReference>